<dbReference type="GO" id="GO:0004488">
    <property type="term" value="F:methylenetetrahydrofolate dehydrogenase (NADP+) activity"/>
    <property type="evidence" value="ECO:0007669"/>
    <property type="project" value="UniProtKB-UniRule"/>
</dbReference>
<evidence type="ECO:0000256" key="3">
    <source>
        <dbReference type="ARBA" id="ARBA00022755"/>
    </source>
</evidence>
<keyword evidence="8 9" id="KW-0511">Multifunctional enzyme</keyword>
<dbReference type="InterPro" id="IPR046346">
    <property type="entry name" value="Aminoacid_DH-like_N_sf"/>
</dbReference>
<dbReference type="InterPro" id="IPR000672">
    <property type="entry name" value="THF_DH/CycHdrlase"/>
</dbReference>
<proteinExistence type="inferred from homology"/>
<dbReference type="GO" id="GO:0035999">
    <property type="term" value="P:tetrahydrofolate interconversion"/>
    <property type="evidence" value="ECO:0007669"/>
    <property type="project" value="UniProtKB-UniRule"/>
</dbReference>
<comment type="caution">
    <text evidence="9">Lacks conserved residue(s) required for the propagation of feature annotation.</text>
</comment>
<evidence type="ECO:0000256" key="1">
    <source>
        <dbReference type="ARBA" id="ARBA00004777"/>
    </source>
</evidence>
<dbReference type="PANTHER" id="PTHR48099">
    <property type="entry name" value="C-1-TETRAHYDROFOLATE SYNTHASE, CYTOPLASMIC-RELATED"/>
    <property type="match status" value="1"/>
</dbReference>
<protein>
    <recommendedName>
        <fullName evidence="9">Bifunctional protein FolD</fullName>
    </recommendedName>
    <domain>
        <recommendedName>
            <fullName evidence="9">Methylenetetrahydrofolate dehydrogenase</fullName>
            <ecNumber evidence="9">1.5.1.5</ecNumber>
        </recommendedName>
    </domain>
    <domain>
        <recommendedName>
            <fullName evidence="9">Methenyltetrahydrofolate cyclohydrolase</fullName>
            <ecNumber evidence="9">3.5.4.9</ecNumber>
        </recommendedName>
    </domain>
</protein>
<keyword evidence="3 9" id="KW-0658">Purine biosynthesis</keyword>
<dbReference type="AlphaFoldDB" id="A0A931YD67"/>
<dbReference type="EMBL" id="JACPHQ010000011">
    <property type="protein sequence ID" value="MBI2465769.1"/>
    <property type="molecule type" value="Genomic_DNA"/>
</dbReference>
<evidence type="ECO:0000256" key="7">
    <source>
        <dbReference type="ARBA" id="ARBA00023167"/>
    </source>
</evidence>
<dbReference type="PANTHER" id="PTHR48099:SF5">
    <property type="entry name" value="C-1-TETRAHYDROFOLATE SYNTHASE, CYTOPLASMIC"/>
    <property type="match status" value="1"/>
</dbReference>
<comment type="function">
    <text evidence="9">Catalyzes the oxidation of 5,10-methylenetetrahydrofolate to 5,10-methenyltetrahydrofolate and then the hydrolysis of 5,10-methenyltetrahydrofolate to 10-formyltetrahydrofolate.</text>
</comment>
<dbReference type="EC" id="1.5.1.5" evidence="9"/>
<keyword evidence="2 9" id="KW-0554">One-carbon metabolism</keyword>
<evidence type="ECO:0000313" key="13">
    <source>
        <dbReference type="EMBL" id="MBI2465769.1"/>
    </source>
</evidence>
<dbReference type="GO" id="GO:0006164">
    <property type="term" value="P:purine nucleotide biosynthetic process"/>
    <property type="evidence" value="ECO:0007669"/>
    <property type="project" value="UniProtKB-KW"/>
</dbReference>
<dbReference type="Pfam" id="PF02882">
    <property type="entry name" value="THF_DHG_CYH_C"/>
    <property type="match status" value="1"/>
</dbReference>
<dbReference type="GO" id="GO:0004477">
    <property type="term" value="F:methenyltetrahydrofolate cyclohydrolase activity"/>
    <property type="evidence" value="ECO:0007669"/>
    <property type="project" value="UniProtKB-UniRule"/>
</dbReference>
<dbReference type="GO" id="GO:0009086">
    <property type="term" value="P:methionine biosynthetic process"/>
    <property type="evidence" value="ECO:0007669"/>
    <property type="project" value="UniProtKB-KW"/>
</dbReference>
<evidence type="ECO:0000256" key="4">
    <source>
        <dbReference type="ARBA" id="ARBA00022801"/>
    </source>
</evidence>
<dbReference type="Pfam" id="PF00763">
    <property type="entry name" value="THF_DHG_CYH"/>
    <property type="match status" value="1"/>
</dbReference>
<name>A0A931YD67_9BACT</name>
<evidence type="ECO:0000256" key="2">
    <source>
        <dbReference type="ARBA" id="ARBA00022563"/>
    </source>
</evidence>
<dbReference type="Proteomes" id="UP000709672">
    <property type="component" value="Unassembled WGS sequence"/>
</dbReference>
<evidence type="ECO:0000256" key="9">
    <source>
        <dbReference type="HAMAP-Rule" id="MF_01576"/>
    </source>
</evidence>
<dbReference type="SUPFAM" id="SSF53223">
    <property type="entry name" value="Aminoacid dehydrogenase-like, N-terminal domain"/>
    <property type="match status" value="1"/>
</dbReference>
<dbReference type="EC" id="3.5.4.9" evidence="9"/>
<evidence type="ECO:0000256" key="5">
    <source>
        <dbReference type="ARBA" id="ARBA00022857"/>
    </source>
</evidence>
<dbReference type="SUPFAM" id="SSF51735">
    <property type="entry name" value="NAD(P)-binding Rossmann-fold domains"/>
    <property type="match status" value="1"/>
</dbReference>
<keyword evidence="7 9" id="KW-0486">Methionine biosynthesis</keyword>
<keyword evidence="6 9" id="KW-0560">Oxidoreductase</keyword>
<dbReference type="Proteomes" id="UP000786662">
    <property type="component" value="Unassembled WGS sequence"/>
</dbReference>
<reference evidence="13" key="1">
    <citation type="submission" date="2020-07" db="EMBL/GenBank/DDBJ databases">
        <title>Huge and variable diversity of episymbiotic CPR bacteria and DPANN archaea in groundwater ecosystems.</title>
        <authorList>
            <person name="He C.Y."/>
            <person name="Keren R."/>
            <person name="Whittaker M."/>
            <person name="Farag I.F."/>
            <person name="Doudna J."/>
            <person name="Cate J.H.D."/>
            <person name="Banfield J.F."/>
        </authorList>
    </citation>
    <scope>NUCLEOTIDE SEQUENCE</scope>
    <source>
        <strain evidence="12">NC_groundwater_191_Ag_S-0.1um_45_8</strain>
        <strain evidence="13">NC_groundwater_418_Ag_B-0.1um_45_10</strain>
    </source>
</reference>
<evidence type="ECO:0000256" key="8">
    <source>
        <dbReference type="ARBA" id="ARBA00023268"/>
    </source>
</evidence>
<dbReference type="InterPro" id="IPR020630">
    <property type="entry name" value="THF_DH/CycHdrlase_cat_dom"/>
</dbReference>
<organism evidence="13 14">
    <name type="scientific">Candidatus Sungiibacteriota bacterium</name>
    <dbReference type="NCBI Taxonomy" id="2750080"/>
    <lineage>
        <taxon>Bacteria</taxon>
        <taxon>Candidatus Sungiibacteriota</taxon>
    </lineage>
</organism>
<comment type="catalytic activity">
    <reaction evidence="9">
        <text>(6R)-5,10-methylene-5,6,7,8-tetrahydrofolate + NADP(+) = (6R)-5,10-methenyltetrahydrofolate + NADPH</text>
        <dbReference type="Rhea" id="RHEA:22812"/>
        <dbReference type="ChEBI" id="CHEBI:15636"/>
        <dbReference type="ChEBI" id="CHEBI:57455"/>
        <dbReference type="ChEBI" id="CHEBI:57783"/>
        <dbReference type="ChEBI" id="CHEBI:58349"/>
        <dbReference type="EC" id="1.5.1.5"/>
    </reaction>
</comment>
<gene>
    <name evidence="9" type="primary">folD</name>
    <name evidence="12" type="ORF">HYT38_00075</name>
    <name evidence="13" type="ORF">HYV66_00885</name>
</gene>
<dbReference type="GO" id="GO:0000105">
    <property type="term" value="P:L-histidine biosynthetic process"/>
    <property type="evidence" value="ECO:0007669"/>
    <property type="project" value="UniProtKB-KW"/>
</dbReference>
<dbReference type="Gene3D" id="3.40.50.720">
    <property type="entry name" value="NAD(P)-binding Rossmann-like Domain"/>
    <property type="match status" value="1"/>
</dbReference>
<evidence type="ECO:0000259" key="10">
    <source>
        <dbReference type="Pfam" id="PF00763"/>
    </source>
</evidence>
<dbReference type="Gene3D" id="3.40.50.10860">
    <property type="entry name" value="Leucine Dehydrogenase, chain A, domain 1"/>
    <property type="match status" value="1"/>
</dbReference>
<dbReference type="GO" id="GO:0005829">
    <property type="term" value="C:cytosol"/>
    <property type="evidence" value="ECO:0007669"/>
    <property type="project" value="TreeGrafter"/>
</dbReference>
<comment type="caution">
    <text evidence="13">The sequence shown here is derived from an EMBL/GenBank/DDBJ whole genome shotgun (WGS) entry which is preliminary data.</text>
</comment>
<evidence type="ECO:0000256" key="6">
    <source>
        <dbReference type="ARBA" id="ARBA00023002"/>
    </source>
</evidence>
<dbReference type="InterPro" id="IPR020631">
    <property type="entry name" value="THF_DH/CycHdrlase_NAD-bd_dom"/>
</dbReference>
<accession>A0A931YD67</accession>
<sequence length="277" mass="30162">MIFDGKKLAQVILDNLKTEVSAWKNKPSLAVVSFGQKEDNSSYITQKRKTAEFLGLDFKHYHYSDSDLLASREYLNKIVKMKKHSAVVVQLPLAAGMNYSMLNIIPITKDPDLLSDKAVGLFFNGRSLVDPPTAAAVLRALDESGISIKGKRIVLFGYGRLIGRFLTPMLIKKEAVVTVLEKNIPQADVLDVCLKADIIISAVGKAGFITGSMIKKGAVIVDAGFSLLDGKIAGDVDFNSVKDKISFITPVPGGIGPVTVAELFSNVIKLFKIYNKK</sequence>
<dbReference type="PRINTS" id="PR00085">
    <property type="entry name" value="THFDHDRGNASE"/>
</dbReference>
<comment type="subunit">
    <text evidence="9">Homodimer.</text>
</comment>
<dbReference type="InterPro" id="IPR036291">
    <property type="entry name" value="NAD(P)-bd_dom_sf"/>
</dbReference>
<evidence type="ECO:0000259" key="11">
    <source>
        <dbReference type="Pfam" id="PF02882"/>
    </source>
</evidence>
<dbReference type="HAMAP" id="MF_01576">
    <property type="entry name" value="THF_DHG_CYH"/>
    <property type="match status" value="1"/>
</dbReference>
<evidence type="ECO:0000313" key="14">
    <source>
        <dbReference type="Proteomes" id="UP000709672"/>
    </source>
</evidence>
<comment type="catalytic activity">
    <reaction evidence="9">
        <text>(6R)-5,10-methenyltetrahydrofolate + H2O = (6R)-10-formyltetrahydrofolate + H(+)</text>
        <dbReference type="Rhea" id="RHEA:23700"/>
        <dbReference type="ChEBI" id="CHEBI:15377"/>
        <dbReference type="ChEBI" id="CHEBI:15378"/>
        <dbReference type="ChEBI" id="CHEBI:57455"/>
        <dbReference type="ChEBI" id="CHEBI:195366"/>
        <dbReference type="EC" id="3.5.4.9"/>
    </reaction>
</comment>
<comment type="pathway">
    <text evidence="1 9">One-carbon metabolism; tetrahydrofolate interconversion.</text>
</comment>
<dbReference type="EMBL" id="JACOYY010000003">
    <property type="protein sequence ID" value="MBI2052063.1"/>
    <property type="molecule type" value="Genomic_DNA"/>
</dbReference>
<keyword evidence="9" id="KW-0028">Amino-acid biosynthesis</keyword>
<keyword evidence="4 9" id="KW-0378">Hydrolase</keyword>
<feature type="domain" description="Tetrahydrofolate dehydrogenase/cyclohydrolase NAD(P)-binding" evidence="11">
    <location>
        <begin position="131"/>
        <end position="272"/>
    </location>
</feature>
<dbReference type="CDD" id="cd01080">
    <property type="entry name" value="NAD_bind_m-THF_DH_Cyclohyd"/>
    <property type="match status" value="1"/>
</dbReference>
<feature type="binding site" evidence="9">
    <location>
        <begin position="157"/>
        <end position="159"/>
    </location>
    <ligand>
        <name>NADP(+)</name>
        <dbReference type="ChEBI" id="CHEBI:58349"/>
    </ligand>
</feature>
<feature type="domain" description="Tetrahydrofolate dehydrogenase/cyclohydrolase catalytic" evidence="10">
    <location>
        <begin position="4"/>
        <end position="112"/>
    </location>
</feature>
<comment type="similarity">
    <text evidence="9">Belongs to the tetrahydrofolate dehydrogenase/cyclohydrolase family.</text>
</comment>
<evidence type="ECO:0000313" key="12">
    <source>
        <dbReference type="EMBL" id="MBI2052063.1"/>
    </source>
</evidence>
<keyword evidence="5 9" id="KW-0521">NADP</keyword>
<keyword evidence="9" id="KW-0368">Histidine biosynthesis</keyword>